<gene>
    <name evidence="6" type="ORF">FWK35_00034533</name>
</gene>
<dbReference type="Proteomes" id="UP000478052">
    <property type="component" value="Unassembled WGS sequence"/>
</dbReference>
<dbReference type="OrthoDB" id="270720at2759"/>
<dbReference type="PANTHER" id="PTHR46511">
    <property type="entry name" value="MORN REPEAT-CONTAINING PROTEIN 3"/>
    <property type="match status" value="1"/>
</dbReference>
<dbReference type="Pfam" id="PF02493">
    <property type="entry name" value="MORN"/>
    <property type="match status" value="6"/>
</dbReference>
<feature type="non-terminal residue" evidence="6">
    <location>
        <position position="1"/>
    </location>
</feature>
<name>A0A6G0Z3K8_APHCR</name>
<dbReference type="AlphaFoldDB" id="A0A6G0Z3K8"/>
<keyword evidence="7" id="KW-1185">Reference proteome</keyword>
<dbReference type="InterPro" id="IPR052472">
    <property type="entry name" value="MORN3"/>
</dbReference>
<evidence type="ECO:0000313" key="6">
    <source>
        <dbReference type="EMBL" id="KAF0765006.1"/>
    </source>
</evidence>
<organism evidence="6 7">
    <name type="scientific">Aphis craccivora</name>
    <name type="common">Cowpea aphid</name>
    <dbReference type="NCBI Taxonomy" id="307492"/>
    <lineage>
        <taxon>Eukaryota</taxon>
        <taxon>Metazoa</taxon>
        <taxon>Ecdysozoa</taxon>
        <taxon>Arthropoda</taxon>
        <taxon>Hexapoda</taxon>
        <taxon>Insecta</taxon>
        <taxon>Pterygota</taxon>
        <taxon>Neoptera</taxon>
        <taxon>Paraneoptera</taxon>
        <taxon>Hemiptera</taxon>
        <taxon>Sternorrhyncha</taxon>
        <taxon>Aphidomorpha</taxon>
        <taxon>Aphidoidea</taxon>
        <taxon>Aphididae</taxon>
        <taxon>Aphidini</taxon>
        <taxon>Aphis</taxon>
        <taxon>Aphis</taxon>
    </lineage>
</organism>
<dbReference type="PANTHER" id="PTHR46511:SF1">
    <property type="entry name" value="MORN REPEAT-CONTAINING PROTEIN 3"/>
    <property type="match status" value="1"/>
</dbReference>
<evidence type="ECO:0000313" key="7">
    <source>
        <dbReference type="Proteomes" id="UP000478052"/>
    </source>
</evidence>
<evidence type="ECO:0000256" key="2">
    <source>
        <dbReference type="ARBA" id="ARBA00022737"/>
    </source>
</evidence>
<comment type="function">
    <text evidence="5">Assembles a suppression complex (suppresome) by tethering SIRT1 and MDM2 to regulate composite modifications of p53/TP53. Confers both deacetylation-mediated functional inactivation, by SIRT1, and ubiquitination-dependent degradation, by MDM2, of p53/TP53, promoting a proliferative and cell survival behaviors. May play a role in the regulation of spermatogenesis.</text>
</comment>
<evidence type="ECO:0000256" key="4">
    <source>
        <dbReference type="ARBA" id="ARBA00039854"/>
    </source>
</evidence>
<evidence type="ECO:0000256" key="3">
    <source>
        <dbReference type="ARBA" id="ARBA00023329"/>
    </source>
</evidence>
<dbReference type="Gene3D" id="2.20.110.10">
    <property type="entry name" value="Histone H3 K4-specific methyltransferase SET7/9 N-terminal domain"/>
    <property type="match status" value="2"/>
</dbReference>
<evidence type="ECO:0000256" key="5">
    <source>
        <dbReference type="ARBA" id="ARBA00045851"/>
    </source>
</evidence>
<dbReference type="SMART" id="SM00698">
    <property type="entry name" value="MORN"/>
    <property type="match status" value="5"/>
</dbReference>
<protein>
    <recommendedName>
        <fullName evidence="4">MORN repeat-containing protein 3</fullName>
    </recommendedName>
</protein>
<sequence>YLDRKHLEMPSIHCRGEPSKVQWLEKISMKNGFKPGVYEKYGLYMGNWEYDTKQGKGKKSYKNKTVYEGDWVANKRHGFGVLMKKVDDHFVYVYEGQWINNRFARGKWYQEDGIYDGSFSTAGSRIKCGYGTMRWNDGAVYRGQWRNNEYNGRGKYVEVNGNIYDGQWSNGLKHGEGVYVFKDKGQYMDGVWVNGILKLSTIRYIDKPESMRTQYLMPEISKSDEKDIIEAYEYTKSEMLKNL</sequence>
<proteinExistence type="predicted"/>
<comment type="subcellular location">
    <subcellularLocation>
        <location evidence="1">Cytoplasmic vesicle</location>
        <location evidence="1">Secretory vesicle</location>
        <location evidence="1">Acrosome</location>
    </subcellularLocation>
</comment>
<evidence type="ECO:0000256" key="1">
    <source>
        <dbReference type="ARBA" id="ARBA00004218"/>
    </source>
</evidence>
<keyword evidence="3" id="KW-0968">Cytoplasmic vesicle</keyword>
<dbReference type="GO" id="GO:0001669">
    <property type="term" value="C:acrosomal vesicle"/>
    <property type="evidence" value="ECO:0007669"/>
    <property type="project" value="UniProtKB-SubCell"/>
</dbReference>
<reference evidence="6 7" key="1">
    <citation type="submission" date="2019-08" db="EMBL/GenBank/DDBJ databases">
        <title>Whole genome of Aphis craccivora.</title>
        <authorList>
            <person name="Voronova N.V."/>
            <person name="Shulinski R.S."/>
            <person name="Bandarenka Y.V."/>
            <person name="Zhorov D.G."/>
            <person name="Warner D."/>
        </authorList>
    </citation>
    <scope>NUCLEOTIDE SEQUENCE [LARGE SCALE GENOMIC DNA]</scope>
    <source>
        <strain evidence="6">180601</strain>
        <tissue evidence="6">Whole Body</tissue>
    </source>
</reference>
<comment type="caution">
    <text evidence="6">The sequence shown here is derived from an EMBL/GenBank/DDBJ whole genome shotgun (WGS) entry which is preliminary data.</text>
</comment>
<dbReference type="EMBL" id="VUJU01001505">
    <property type="protein sequence ID" value="KAF0765006.1"/>
    <property type="molecule type" value="Genomic_DNA"/>
</dbReference>
<dbReference type="SUPFAM" id="SSF82185">
    <property type="entry name" value="Histone H3 K4-specific methyltransferase SET7/9 N-terminal domain"/>
    <property type="match status" value="2"/>
</dbReference>
<accession>A0A6G0Z3K8</accession>
<keyword evidence="2" id="KW-0677">Repeat</keyword>
<dbReference type="InterPro" id="IPR003409">
    <property type="entry name" value="MORN"/>
</dbReference>